<dbReference type="Proteomes" id="UP000320055">
    <property type="component" value="Unassembled WGS sequence"/>
</dbReference>
<dbReference type="InterPro" id="IPR025458">
    <property type="entry name" value="DUF4278"/>
</dbReference>
<protein>
    <recommendedName>
        <fullName evidence="3">DUF4278 domain-containing protein</fullName>
    </recommendedName>
</protein>
<sequence>MELRFLGQLYSTLGDHLETEASEQTASFRGQKYQLRRPIITNKPQLGLRKYRGITYGA</sequence>
<dbReference type="Pfam" id="PF14105">
    <property type="entry name" value="DUF4278"/>
    <property type="match status" value="1"/>
</dbReference>
<dbReference type="RefSeq" id="WP_144874350.1">
    <property type="nucleotide sequence ID" value="NZ_LR214084.1"/>
</dbReference>
<accession>A0A563VVX9</accession>
<dbReference type="AlphaFoldDB" id="A0A563VVX9"/>
<dbReference type="EMBL" id="CAACVJ010000277">
    <property type="protein sequence ID" value="VEP15561.1"/>
    <property type="molecule type" value="Genomic_DNA"/>
</dbReference>
<evidence type="ECO:0000313" key="1">
    <source>
        <dbReference type="EMBL" id="VEP15561.1"/>
    </source>
</evidence>
<reference evidence="1 2" key="1">
    <citation type="submission" date="2019-01" db="EMBL/GenBank/DDBJ databases">
        <authorList>
            <person name="Brito A."/>
        </authorList>
    </citation>
    <scope>NUCLEOTIDE SEQUENCE [LARGE SCALE GENOMIC DNA]</scope>
    <source>
        <strain evidence="1">1</strain>
    </source>
</reference>
<keyword evidence="2" id="KW-1185">Reference proteome</keyword>
<proteinExistence type="predicted"/>
<organism evidence="1 2">
    <name type="scientific">Hyella patelloides LEGE 07179</name>
    <dbReference type="NCBI Taxonomy" id="945734"/>
    <lineage>
        <taxon>Bacteria</taxon>
        <taxon>Bacillati</taxon>
        <taxon>Cyanobacteriota</taxon>
        <taxon>Cyanophyceae</taxon>
        <taxon>Pleurocapsales</taxon>
        <taxon>Hyellaceae</taxon>
        <taxon>Hyella</taxon>
    </lineage>
</organism>
<evidence type="ECO:0000313" key="2">
    <source>
        <dbReference type="Proteomes" id="UP000320055"/>
    </source>
</evidence>
<name>A0A563VVX9_9CYAN</name>
<gene>
    <name evidence="1" type="ORF">H1P_3480005</name>
</gene>
<dbReference type="OrthoDB" id="515032at2"/>
<evidence type="ECO:0008006" key="3">
    <source>
        <dbReference type="Google" id="ProtNLM"/>
    </source>
</evidence>